<keyword evidence="1" id="KW-1133">Transmembrane helix</keyword>
<accession>A0A318JWQ8</accession>
<dbReference type="Pfam" id="PF04247">
    <property type="entry name" value="SirB"/>
    <property type="match status" value="1"/>
</dbReference>
<protein>
    <submittedName>
        <fullName evidence="2">Putative membrane protein SirB2</fullName>
    </submittedName>
</protein>
<keyword evidence="1" id="KW-0812">Transmembrane</keyword>
<feature type="transmembrane region" description="Helical" evidence="1">
    <location>
        <begin position="72"/>
        <end position="92"/>
    </location>
</feature>
<dbReference type="PANTHER" id="PTHR39594:SF1">
    <property type="entry name" value="PROTEIN YCHQ"/>
    <property type="match status" value="1"/>
</dbReference>
<keyword evidence="1" id="KW-0472">Membrane</keyword>
<feature type="transmembrane region" description="Helical" evidence="1">
    <location>
        <begin position="104"/>
        <end position="125"/>
    </location>
</feature>
<keyword evidence="3" id="KW-1185">Reference proteome</keyword>
<dbReference type="EMBL" id="QJKC01000004">
    <property type="protein sequence ID" value="PXX49552.1"/>
    <property type="molecule type" value="Genomic_DNA"/>
</dbReference>
<dbReference type="RefSeq" id="WP_059286775.1">
    <property type="nucleotide sequence ID" value="NZ_LNQU01000108.1"/>
</dbReference>
<evidence type="ECO:0000256" key="1">
    <source>
        <dbReference type="SAM" id="Phobius"/>
    </source>
</evidence>
<dbReference type="PIRSF" id="PIRSF005610">
    <property type="entry name" value="SirB"/>
    <property type="match status" value="1"/>
</dbReference>
<evidence type="ECO:0000313" key="2">
    <source>
        <dbReference type="EMBL" id="PXX49552.1"/>
    </source>
</evidence>
<dbReference type="Proteomes" id="UP000248395">
    <property type="component" value="Unassembled WGS sequence"/>
</dbReference>
<sequence length="127" mass="13903">MYPYLIIKHAHMGLAYLTILLFAVRGGLMLADQQRMLALKPLRILPHVIDTLLLALGVTLVVMGGWPVLQSPWLLAKIGGLLLYVLLGTIALKRGRTKQIRSLALLAALLVVGYIVLVAKTKLALPF</sequence>
<name>A0A318JWQ8_9NEIS</name>
<dbReference type="OrthoDB" id="5588650at2"/>
<reference evidence="2 3" key="1">
    <citation type="submission" date="2018-05" db="EMBL/GenBank/DDBJ databases">
        <title>Genomic Encyclopedia of Type Strains, Phase IV (KMG-IV): sequencing the most valuable type-strain genomes for metagenomic binning, comparative biology and taxonomic classification.</title>
        <authorList>
            <person name="Goeker M."/>
        </authorList>
    </citation>
    <scope>NUCLEOTIDE SEQUENCE [LARGE SCALE GENOMIC DNA]</scope>
    <source>
        <strain evidence="2 3">DSM 25134</strain>
    </source>
</reference>
<evidence type="ECO:0000313" key="3">
    <source>
        <dbReference type="Proteomes" id="UP000248395"/>
    </source>
</evidence>
<gene>
    <name evidence="2" type="ORF">DFR38_104196</name>
</gene>
<dbReference type="GO" id="GO:0005886">
    <property type="term" value="C:plasma membrane"/>
    <property type="evidence" value="ECO:0007669"/>
    <property type="project" value="TreeGrafter"/>
</dbReference>
<dbReference type="AlphaFoldDB" id="A0A318JWQ8"/>
<proteinExistence type="predicted"/>
<comment type="caution">
    <text evidence="2">The sequence shown here is derived from an EMBL/GenBank/DDBJ whole genome shotgun (WGS) entry which is preliminary data.</text>
</comment>
<dbReference type="PANTHER" id="PTHR39594">
    <property type="entry name" value="PROTEIN YCHQ"/>
    <property type="match status" value="1"/>
</dbReference>
<organism evidence="2 3">
    <name type="scientific">Aquitalea magnusonii</name>
    <dbReference type="NCBI Taxonomy" id="332411"/>
    <lineage>
        <taxon>Bacteria</taxon>
        <taxon>Pseudomonadati</taxon>
        <taxon>Pseudomonadota</taxon>
        <taxon>Betaproteobacteria</taxon>
        <taxon>Neisseriales</taxon>
        <taxon>Chromobacteriaceae</taxon>
        <taxon>Aquitalea</taxon>
    </lineage>
</organism>
<feature type="transmembrane region" description="Helical" evidence="1">
    <location>
        <begin position="44"/>
        <end position="66"/>
    </location>
</feature>
<feature type="transmembrane region" description="Helical" evidence="1">
    <location>
        <begin position="6"/>
        <end position="24"/>
    </location>
</feature>
<dbReference type="InterPro" id="IPR007360">
    <property type="entry name" value="SirB"/>
</dbReference>